<accession>A0ABV8NMQ0</accession>
<gene>
    <name evidence="1" type="ORF">ACFOUY_10400</name>
</gene>
<name>A0ABV8NMQ0_9SPHI</name>
<evidence type="ECO:0000313" key="2">
    <source>
        <dbReference type="Proteomes" id="UP001595792"/>
    </source>
</evidence>
<dbReference type="Proteomes" id="UP001595792">
    <property type="component" value="Unassembled WGS sequence"/>
</dbReference>
<evidence type="ECO:0000313" key="1">
    <source>
        <dbReference type="EMBL" id="MFC4197110.1"/>
    </source>
</evidence>
<evidence type="ECO:0008006" key="3">
    <source>
        <dbReference type="Google" id="ProtNLM"/>
    </source>
</evidence>
<comment type="caution">
    <text evidence="1">The sequence shown here is derived from an EMBL/GenBank/DDBJ whole genome shotgun (WGS) entry which is preliminary data.</text>
</comment>
<dbReference type="EMBL" id="JBHSBY010000102">
    <property type="protein sequence ID" value="MFC4197110.1"/>
    <property type="molecule type" value="Genomic_DNA"/>
</dbReference>
<dbReference type="RefSeq" id="WP_378960490.1">
    <property type="nucleotide sequence ID" value="NZ_JBHRXC010000001.1"/>
</dbReference>
<organism evidence="1 2">
    <name type="scientific">Pedobacter jamesrossensis</name>
    <dbReference type="NCBI Taxonomy" id="1908238"/>
    <lineage>
        <taxon>Bacteria</taxon>
        <taxon>Pseudomonadati</taxon>
        <taxon>Bacteroidota</taxon>
        <taxon>Sphingobacteriia</taxon>
        <taxon>Sphingobacteriales</taxon>
        <taxon>Sphingobacteriaceae</taxon>
        <taxon>Pedobacter</taxon>
    </lineage>
</organism>
<reference evidence="2" key="1">
    <citation type="journal article" date="2019" name="Int. J. Syst. Evol. Microbiol.">
        <title>The Global Catalogue of Microorganisms (GCM) 10K type strain sequencing project: providing services to taxonomists for standard genome sequencing and annotation.</title>
        <authorList>
            <consortium name="The Broad Institute Genomics Platform"/>
            <consortium name="The Broad Institute Genome Sequencing Center for Infectious Disease"/>
            <person name="Wu L."/>
            <person name="Ma J."/>
        </authorList>
    </citation>
    <scope>NUCLEOTIDE SEQUENCE [LARGE SCALE GENOMIC DNA]</scope>
    <source>
        <strain evidence="2">CCM 8689</strain>
    </source>
</reference>
<sequence>MLRKGKITSINEEGSGIITDENNQEIPFNLGTSFFYNLKDVKVYFDIELKPEGLVAIDISLATDSNRF</sequence>
<keyword evidence="2" id="KW-1185">Reference proteome</keyword>
<proteinExistence type="predicted"/>
<protein>
    <recommendedName>
        <fullName evidence="3">Cold shock protein, CspA family</fullName>
    </recommendedName>
</protein>